<feature type="non-terminal residue" evidence="3">
    <location>
        <position position="1"/>
    </location>
</feature>
<dbReference type="STRING" id="747525.W4KHQ5"/>
<reference evidence="3 4" key="1">
    <citation type="journal article" date="2012" name="New Phytol.">
        <title>Insight into trade-off between wood decay and parasitism from the genome of a fungal forest pathogen.</title>
        <authorList>
            <person name="Olson A."/>
            <person name="Aerts A."/>
            <person name="Asiegbu F."/>
            <person name="Belbahri L."/>
            <person name="Bouzid O."/>
            <person name="Broberg A."/>
            <person name="Canback B."/>
            <person name="Coutinho P.M."/>
            <person name="Cullen D."/>
            <person name="Dalman K."/>
            <person name="Deflorio G."/>
            <person name="van Diepen L.T."/>
            <person name="Dunand C."/>
            <person name="Duplessis S."/>
            <person name="Durling M."/>
            <person name="Gonthier P."/>
            <person name="Grimwood J."/>
            <person name="Fossdal C.G."/>
            <person name="Hansson D."/>
            <person name="Henrissat B."/>
            <person name="Hietala A."/>
            <person name="Himmelstrand K."/>
            <person name="Hoffmeister D."/>
            <person name="Hogberg N."/>
            <person name="James T.Y."/>
            <person name="Karlsson M."/>
            <person name="Kohler A."/>
            <person name="Kues U."/>
            <person name="Lee Y.H."/>
            <person name="Lin Y.C."/>
            <person name="Lind M."/>
            <person name="Lindquist E."/>
            <person name="Lombard V."/>
            <person name="Lucas S."/>
            <person name="Lunden K."/>
            <person name="Morin E."/>
            <person name="Murat C."/>
            <person name="Park J."/>
            <person name="Raffaello T."/>
            <person name="Rouze P."/>
            <person name="Salamov A."/>
            <person name="Schmutz J."/>
            <person name="Solheim H."/>
            <person name="Stahlberg J."/>
            <person name="Velez H."/>
            <person name="de Vries R.P."/>
            <person name="Wiebenga A."/>
            <person name="Woodward S."/>
            <person name="Yakovlev I."/>
            <person name="Garbelotto M."/>
            <person name="Martin F."/>
            <person name="Grigoriev I.V."/>
            <person name="Stenlid J."/>
        </authorList>
    </citation>
    <scope>NUCLEOTIDE SEQUENCE [LARGE SCALE GENOMIC DNA]</scope>
    <source>
        <strain evidence="3 4">TC 32-1</strain>
    </source>
</reference>
<organism evidence="3 4">
    <name type="scientific">Heterobasidion irregulare (strain TC 32-1)</name>
    <dbReference type="NCBI Taxonomy" id="747525"/>
    <lineage>
        <taxon>Eukaryota</taxon>
        <taxon>Fungi</taxon>
        <taxon>Dikarya</taxon>
        <taxon>Basidiomycota</taxon>
        <taxon>Agaricomycotina</taxon>
        <taxon>Agaricomycetes</taxon>
        <taxon>Russulales</taxon>
        <taxon>Bondarzewiaceae</taxon>
        <taxon>Heterobasidion</taxon>
        <taxon>Heterobasidion annosum species complex</taxon>
    </lineage>
</organism>
<name>W4KHQ5_HETIT</name>
<evidence type="ECO:0000313" key="3">
    <source>
        <dbReference type="EMBL" id="ETW84611.1"/>
    </source>
</evidence>
<protein>
    <recommendedName>
        <fullName evidence="2">Programmed cell death protein 2 C-terminal domain-containing protein</fullName>
    </recommendedName>
</protein>
<dbReference type="GO" id="GO:0005737">
    <property type="term" value="C:cytoplasm"/>
    <property type="evidence" value="ECO:0007669"/>
    <property type="project" value="InterPro"/>
</dbReference>
<dbReference type="KEGG" id="hir:HETIRDRAFT_22952"/>
<feature type="non-terminal residue" evidence="3">
    <location>
        <position position="444"/>
    </location>
</feature>
<feature type="compositionally biased region" description="Basic and acidic residues" evidence="1">
    <location>
        <begin position="131"/>
        <end position="145"/>
    </location>
</feature>
<dbReference type="HOGENOM" id="CLU_031771_2_0_1"/>
<dbReference type="PANTHER" id="PTHR47524:SF1">
    <property type="entry name" value="20S RRNA ACCUMULATION PROTEIN 4"/>
    <property type="match status" value="1"/>
</dbReference>
<evidence type="ECO:0000256" key="1">
    <source>
        <dbReference type="SAM" id="MobiDB-lite"/>
    </source>
</evidence>
<evidence type="ECO:0000259" key="2">
    <source>
        <dbReference type="Pfam" id="PF04194"/>
    </source>
</evidence>
<dbReference type="RefSeq" id="XP_009543152.1">
    <property type="nucleotide sequence ID" value="XM_009544857.1"/>
</dbReference>
<sequence length="444" mass="48953">DEDWSDSDSEAGSEVETSVLLGVPDGFIEAPSDAKDAAVSRIGGVPALLPSPEPSFESSHCKHCQSPMELLVQMWCPFEDSPYDRALYIWGCAMSACQRKEGSVRAWRGLRFNAKFAEKLERKLAAKKEKEKEKAAALAKSKETKTNPFSVQLNSSNPSNPFGLGSNIFGSIPSSEPVAEPASTADAQDNEDDEDASDSESTSSASSLIVAMASTALSDSPWLSAPSYPPQYLSTVSEYIPPIKKPKVSAQSGGDVEEDGNKQDAWASEKYENSMEIDQVFDKFSKRLSIEAQQCVRYDLGGTPLPFTKDAVFNKLFPSPTEDPSITIVTKSEFKVQSSVQRTYDAKTIPPCTHCGSKRVFECQLMPNLINVLRDVDRVAEEAKQKKMSDNERRQEVERLLKGGMPSGGRGMEWGTIMVFSCEKDCCESRKDGWKEERVLVQWE</sequence>
<dbReference type="EMBL" id="KI925456">
    <property type="protein sequence ID" value="ETW84611.1"/>
    <property type="molecule type" value="Genomic_DNA"/>
</dbReference>
<dbReference type="PANTHER" id="PTHR47524">
    <property type="entry name" value="20S RRNA ACCUMULATION PROTEIN 4"/>
    <property type="match status" value="1"/>
</dbReference>
<dbReference type="OrthoDB" id="443682at2759"/>
<accession>W4KHQ5</accession>
<feature type="compositionally biased region" description="Polar residues" evidence="1">
    <location>
        <begin position="146"/>
        <end position="158"/>
    </location>
</feature>
<dbReference type="InParanoid" id="W4KHQ5"/>
<dbReference type="AlphaFoldDB" id="W4KHQ5"/>
<dbReference type="Proteomes" id="UP000030671">
    <property type="component" value="Unassembled WGS sequence"/>
</dbReference>
<dbReference type="GeneID" id="20668704"/>
<gene>
    <name evidence="3" type="ORF">HETIRDRAFT_22952</name>
</gene>
<feature type="domain" description="Programmed cell death protein 2 C-terminal" evidence="2">
    <location>
        <begin position="278"/>
        <end position="443"/>
    </location>
</feature>
<dbReference type="InterPro" id="IPR007320">
    <property type="entry name" value="PDCD2_C"/>
</dbReference>
<evidence type="ECO:0000313" key="4">
    <source>
        <dbReference type="Proteomes" id="UP000030671"/>
    </source>
</evidence>
<dbReference type="eggNOG" id="KOG2061">
    <property type="taxonomic scope" value="Eukaryota"/>
</dbReference>
<dbReference type="Pfam" id="PF04194">
    <property type="entry name" value="PDCD2_C"/>
    <property type="match status" value="1"/>
</dbReference>
<feature type="region of interest" description="Disordered" evidence="1">
    <location>
        <begin position="173"/>
        <end position="205"/>
    </location>
</feature>
<feature type="region of interest" description="Disordered" evidence="1">
    <location>
        <begin position="131"/>
        <end position="158"/>
    </location>
</feature>
<feature type="compositionally biased region" description="Acidic residues" evidence="1">
    <location>
        <begin position="188"/>
        <end position="198"/>
    </location>
</feature>
<dbReference type="GO" id="GO:0030490">
    <property type="term" value="P:maturation of SSU-rRNA"/>
    <property type="evidence" value="ECO:0007669"/>
    <property type="project" value="TreeGrafter"/>
</dbReference>
<keyword evidence="4" id="KW-1185">Reference proteome</keyword>
<proteinExistence type="predicted"/>
<dbReference type="FunCoup" id="W4KHQ5">
    <property type="interactions" value="443"/>
</dbReference>